<protein>
    <submittedName>
        <fullName evidence="2">Gll1669 protein</fullName>
    </submittedName>
</protein>
<dbReference type="EnsemblBacteria" id="BAC89610">
    <property type="protein sequence ID" value="BAC89610"/>
    <property type="gene ID" value="BAC89610"/>
</dbReference>
<accession>Q7NK11</accession>
<reference evidence="2 3" key="1">
    <citation type="journal article" date="2003" name="DNA Res.">
        <title>Complete genome structure of Gloeobacter violaceus PCC 7421, a cyanobacterium that lacks thylakoids.</title>
        <authorList>
            <person name="Nakamura Y."/>
            <person name="Kaneko T."/>
            <person name="Sato S."/>
            <person name="Mimuro M."/>
            <person name="Miyashita H."/>
            <person name="Tsuchiya T."/>
            <person name="Sasamoto S."/>
            <person name="Watanabe A."/>
            <person name="Kawashima K."/>
            <person name="Kishida Y."/>
            <person name="Kiyokawa C."/>
            <person name="Kohara M."/>
            <person name="Matsumoto M."/>
            <person name="Matsuno A."/>
            <person name="Nakazaki N."/>
            <person name="Shimpo S."/>
            <person name="Takeuchi C."/>
            <person name="Yamada M."/>
            <person name="Tabata S."/>
        </authorList>
    </citation>
    <scope>NUCLEOTIDE SEQUENCE [LARGE SCALE GENOMIC DNA]</scope>
    <source>
        <strain evidence="3">ATCC 29082 / PCC 7421</strain>
    </source>
</reference>
<dbReference type="Gene3D" id="1.10.30.50">
    <property type="match status" value="1"/>
</dbReference>
<evidence type="ECO:0000313" key="2">
    <source>
        <dbReference type="EMBL" id="BAC89610.1"/>
    </source>
</evidence>
<dbReference type="HOGENOM" id="CLU_104142_1_0_3"/>
<dbReference type="GO" id="GO:0008270">
    <property type="term" value="F:zinc ion binding"/>
    <property type="evidence" value="ECO:0007669"/>
    <property type="project" value="InterPro"/>
</dbReference>
<dbReference type="RefSeq" id="WP_011141668.1">
    <property type="nucleotide sequence ID" value="NC_005125.1"/>
</dbReference>
<dbReference type="eggNOG" id="COG1403">
    <property type="taxonomic scope" value="Bacteria"/>
</dbReference>
<gene>
    <name evidence="2" type="ordered locus">gll1669</name>
</gene>
<dbReference type="EMBL" id="BA000045">
    <property type="protein sequence ID" value="BAC89610.1"/>
    <property type="molecule type" value="Genomic_DNA"/>
</dbReference>
<dbReference type="GO" id="GO:0004519">
    <property type="term" value="F:endonuclease activity"/>
    <property type="evidence" value="ECO:0007669"/>
    <property type="project" value="InterPro"/>
</dbReference>
<evidence type="ECO:0000259" key="1">
    <source>
        <dbReference type="Pfam" id="PF01844"/>
    </source>
</evidence>
<dbReference type="PANTHER" id="PTHR33877:SF1">
    <property type="entry name" value="TYPE IV METHYL-DIRECTED RESTRICTION ENZYME ECOKMCRA"/>
    <property type="match status" value="1"/>
</dbReference>
<dbReference type="InParanoid" id="Q7NK11"/>
<sequence length="144" mass="16321">MTRRSIGTTLDTKVRNWAKHRCSYCLLEQEYAGGFTLEIEHISPVQKGGTNVEANLALSCKWCNLSKGTKIDGLDPVTGNIVRLFNPRIDNWSEHFQWATDKVTLEDKTEIGRATVLALNMNRQLALKVRGNWVIAGWHPPKMQ</sequence>
<proteinExistence type="predicted"/>
<dbReference type="InterPro" id="IPR002711">
    <property type="entry name" value="HNH"/>
</dbReference>
<dbReference type="OrthoDB" id="514018at2"/>
<dbReference type="PANTHER" id="PTHR33877">
    <property type="entry name" value="SLL1193 PROTEIN"/>
    <property type="match status" value="1"/>
</dbReference>
<dbReference type="STRING" id="251221.gene:10759159"/>
<reference evidence="2 3" key="2">
    <citation type="journal article" date="2003" name="DNA Res.">
        <title>Complete genome structure of Gloeobacter violaceus PCC 7421, a cyanobacterium that lacks thylakoids (supplement).</title>
        <authorList>
            <person name="Nakamura Y."/>
            <person name="Kaneko T."/>
            <person name="Sato S."/>
            <person name="Mimuro M."/>
            <person name="Miyashita H."/>
            <person name="Tsuchiya T."/>
            <person name="Sasamoto S."/>
            <person name="Watanabe A."/>
            <person name="Kawashima K."/>
            <person name="Kishida Y."/>
            <person name="Kiyokawa C."/>
            <person name="Kohara M."/>
            <person name="Matsumoto M."/>
            <person name="Matsuno A."/>
            <person name="Nakazaki N."/>
            <person name="Shimpo S."/>
            <person name="Takeuchi C."/>
            <person name="Yamada M."/>
            <person name="Tabata S."/>
        </authorList>
    </citation>
    <scope>NUCLEOTIDE SEQUENCE [LARGE SCALE GENOMIC DNA]</scope>
    <source>
        <strain evidence="3">ATCC 29082 / PCC 7421</strain>
    </source>
</reference>
<dbReference type="CDD" id="cd00085">
    <property type="entry name" value="HNHc"/>
    <property type="match status" value="1"/>
</dbReference>
<name>Q7NK11_GLOVI</name>
<dbReference type="Pfam" id="PF01844">
    <property type="entry name" value="HNH"/>
    <property type="match status" value="1"/>
</dbReference>
<dbReference type="GO" id="GO:0003676">
    <property type="term" value="F:nucleic acid binding"/>
    <property type="evidence" value="ECO:0007669"/>
    <property type="project" value="InterPro"/>
</dbReference>
<feature type="domain" description="HNH" evidence="1">
    <location>
        <begin position="22"/>
        <end position="69"/>
    </location>
</feature>
<dbReference type="PhylomeDB" id="Q7NK11"/>
<dbReference type="Proteomes" id="UP000000557">
    <property type="component" value="Chromosome"/>
</dbReference>
<evidence type="ECO:0000313" key="3">
    <source>
        <dbReference type="Proteomes" id="UP000000557"/>
    </source>
</evidence>
<dbReference type="InterPro" id="IPR003615">
    <property type="entry name" value="HNH_nuc"/>
</dbReference>
<keyword evidence="3" id="KW-1185">Reference proteome</keyword>
<organism evidence="2 3">
    <name type="scientific">Gloeobacter violaceus (strain ATCC 29082 / PCC 7421)</name>
    <dbReference type="NCBI Taxonomy" id="251221"/>
    <lineage>
        <taxon>Bacteria</taxon>
        <taxon>Bacillati</taxon>
        <taxon>Cyanobacteriota</taxon>
        <taxon>Cyanophyceae</taxon>
        <taxon>Gloeobacterales</taxon>
        <taxon>Gloeobacteraceae</taxon>
        <taxon>Gloeobacter</taxon>
    </lineage>
</organism>
<dbReference type="InterPro" id="IPR052892">
    <property type="entry name" value="NA-targeting_endonuclease"/>
</dbReference>
<dbReference type="AlphaFoldDB" id="Q7NK11"/>
<dbReference type="KEGG" id="gvi:gll1669"/>